<evidence type="ECO:0000256" key="3">
    <source>
        <dbReference type="ARBA" id="ARBA00022723"/>
    </source>
</evidence>
<dbReference type="GO" id="GO:0046872">
    <property type="term" value="F:metal ion binding"/>
    <property type="evidence" value="ECO:0007669"/>
    <property type="project" value="UniProtKB-KW"/>
</dbReference>
<evidence type="ECO:0000256" key="6">
    <source>
        <dbReference type="ARBA" id="ARBA00023211"/>
    </source>
</evidence>
<dbReference type="Gene3D" id="3.90.79.10">
    <property type="entry name" value="Nucleoside Triphosphate Pyrophosphohydrolase"/>
    <property type="match status" value="1"/>
</dbReference>
<evidence type="ECO:0000259" key="7">
    <source>
        <dbReference type="PROSITE" id="PS51462"/>
    </source>
</evidence>
<dbReference type="Pfam" id="PF00293">
    <property type="entry name" value="NUDIX"/>
    <property type="match status" value="1"/>
</dbReference>
<name>A0A239CXX7_9FIRM</name>
<dbReference type="InterPro" id="IPR045121">
    <property type="entry name" value="CoAse"/>
</dbReference>
<sequence length="206" mass="24034">MKHKKIIEAFQNNDKKSPHTFLRSSVLIPIIDVDNEPHILFEVRSHQLKSQPGEICFPGGKVDDNETLQQSAIRETVEELNISADNIQLIGNLDPIATTFNMIVYPFCAILHNVKLEDIRYSIDEVDSIFAVPLKELVTQKPLVHRLKVNTIPDEDFPFHLIQQGKDYSWRVNDYYVYFYKYKDYVIWGITAKMLKNFLDIISNEY</sequence>
<keyword evidence="4" id="KW-0378">Hydrolase</keyword>
<evidence type="ECO:0000313" key="8">
    <source>
        <dbReference type="EMBL" id="SNS24960.1"/>
    </source>
</evidence>
<keyword evidence="9" id="KW-1185">Reference proteome</keyword>
<organism evidence="8 9">
    <name type="scientific">Anaerovirgula multivorans</name>
    <dbReference type="NCBI Taxonomy" id="312168"/>
    <lineage>
        <taxon>Bacteria</taxon>
        <taxon>Bacillati</taxon>
        <taxon>Bacillota</taxon>
        <taxon>Clostridia</taxon>
        <taxon>Peptostreptococcales</taxon>
        <taxon>Natronincolaceae</taxon>
        <taxon>Anaerovirgula</taxon>
    </lineage>
</organism>
<dbReference type="InterPro" id="IPR000086">
    <property type="entry name" value="NUDIX_hydrolase_dom"/>
</dbReference>
<dbReference type="AlphaFoldDB" id="A0A239CXX7"/>
<gene>
    <name evidence="8" type="ORF">SAMN05446037_1006219</name>
</gene>
<evidence type="ECO:0000313" key="9">
    <source>
        <dbReference type="Proteomes" id="UP000198304"/>
    </source>
</evidence>
<protein>
    <submittedName>
        <fullName evidence="8">NUDIX domain-containing protein</fullName>
    </submittedName>
</protein>
<comment type="cofactor">
    <cofactor evidence="2">
        <name>Mg(2+)</name>
        <dbReference type="ChEBI" id="CHEBI:18420"/>
    </cofactor>
</comment>
<dbReference type="InterPro" id="IPR015797">
    <property type="entry name" value="NUDIX_hydrolase-like_dom_sf"/>
</dbReference>
<dbReference type="CDD" id="cd03426">
    <property type="entry name" value="NUDIX_CoAse_Nudt7"/>
    <property type="match status" value="1"/>
</dbReference>
<evidence type="ECO:0000256" key="2">
    <source>
        <dbReference type="ARBA" id="ARBA00001946"/>
    </source>
</evidence>
<evidence type="ECO:0000256" key="5">
    <source>
        <dbReference type="ARBA" id="ARBA00022842"/>
    </source>
</evidence>
<dbReference type="OrthoDB" id="9802805at2"/>
<dbReference type="GO" id="GO:0010945">
    <property type="term" value="F:coenzyme A diphosphatase activity"/>
    <property type="evidence" value="ECO:0007669"/>
    <property type="project" value="InterPro"/>
</dbReference>
<dbReference type="PROSITE" id="PS51462">
    <property type="entry name" value="NUDIX"/>
    <property type="match status" value="1"/>
</dbReference>
<evidence type="ECO:0000256" key="4">
    <source>
        <dbReference type="ARBA" id="ARBA00022801"/>
    </source>
</evidence>
<dbReference type="Proteomes" id="UP000198304">
    <property type="component" value="Unassembled WGS sequence"/>
</dbReference>
<reference evidence="8 9" key="1">
    <citation type="submission" date="2017-06" db="EMBL/GenBank/DDBJ databases">
        <authorList>
            <person name="Kim H.J."/>
            <person name="Triplett B.A."/>
        </authorList>
    </citation>
    <scope>NUCLEOTIDE SEQUENCE [LARGE SCALE GENOMIC DNA]</scope>
    <source>
        <strain evidence="8 9">SCA</strain>
    </source>
</reference>
<keyword evidence="6" id="KW-0464">Manganese</keyword>
<evidence type="ECO:0000256" key="1">
    <source>
        <dbReference type="ARBA" id="ARBA00001936"/>
    </source>
</evidence>
<dbReference type="EMBL" id="FZOJ01000006">
    <property type="protein sequence ID" value="SNS24960.1"/>
    <property type="molecule type" value="Genomic_DNA"/>
</dbReference>
<dbReference type="RefSeq" id="WP_089282455.1">
    <property type="nucleotide sequence ID" value="NZ_FZOJ01000006.1"/>
</dbReference>
<proteinExistence type="predicted"/>
<accession>A0A239CXX7</accession>
<comment type="cofactor">
    <cofactor evidence="1">
        <name>Mn(2+)</name>
        <dbReference type="ChEBI" id="CHEBI:29035"/>
    </cofactor>
</comment>
<keyword evidence="3" id="KW-0479">Metal-binding</keyword>
<keyword evidence="5" id="KW-0460">Magnesium</keyword>
<dbReference type="PANTHER" id="PTHR12992">
    <property type="entry name" value="NUDIX HYDROLASE"/>
    <property type="match status" value="1"/>
</dbReference>
<dbReference type="PANTHER" id="PTHR12992:SF11">
    <property type="entry name" value="MITOCHONDRIAL COENZYME A DIPHOSPHATASE NUDT8"/>
    <property type="match status" value="1"/>
</dbReference>
<dbReference type="SUPFAM" id="SSF55811">
    <property type="entry name" value="Nudix"/>
    <property type="match status" value="1"/>
</dbReference>
<feature type="domain" description="Nudix hydrolase" evidence="7">
    <location>
        <begin position="21"/>
        <end position="156"/>
    </location>
</feature>